<sequence length="211" mass="23653">MTWAMKAGCMGKPQHIAAAHLLSFFPDIELDAKSYLEERDRLQDELWPTVSLLPGVRKLVHHLKKHNVPMAIATGTRRSQYFMKTGHLPEVFSLFDGQVVCADDTQYNMRGKPNPDIFLAAARELLKKDVGQPETVPTASQIQERAKGLVIEDALPGMQAGKRAGMKVLWVPDPNLLEVDYNGEEVADQSLITLEDFKPEEWGLPPYDDNS</sequence>
<dbReference type="STRING" id="230819.A0A5C3KXT6"/>
<dbReference type="InterPro" id="IPR023198">
    <property type="entry name" value="PGP-like_dom2"/>
</dbReference>
<name>A0A5C3KXT6_COPMA</name>
<dbReference type="InterPro" id="IPR023214">
    <property type="entry name" value="HAD_sf"/>
</dbReference>
<protein>
    <submittedName>
        <fullName evidence="1">HAD-like protein</fullName>
    </submittedName>
</protein>
<evidence type="ECO:0000313" key="1">
    <source>
        <dbReference type="EMBL" id="TFK25224.1"/>
    </source>
</evidence>
<evidence type="ECO:0000313" key="2">
    <source>
        <dbReference type="Proteomes" id="UP000307440"/>
    </source>
</evidence>
<dbReference type="GO" id="GO:0016791">
    <property type="term" value="F:phosphatase activity"/>
    <property type="evidence" value="ECO:0007669"/>
    <property type="project" value="TreeGrafter"/>
</dbReference>
<gene>
    <name evidence="1" type="ORF">FA15DRAFT_668762</name>
</gene>
<dbReference type="PANTHER" id="PTHR18901:SF38">
    <property type="entry name" value="PSEUDOURIDINE-5'-PHOSPHATASE"/>
    <property type="match status" value="1"/>
</dbReference>
<reference evidence="1 2" key="1">
    <citation type="journal article" date="2019" name="Nat. Ecol. Evol.">
        <title>Megaphylogeny resolves global patterns of mushroom evolution.</title>
        <authorList>
            <person name="Varga T."/>
            <person name="Krizsan K."/>
            <person name="Foldi C."/>
            <person name="Dima B."/>
            <person name="Sanchez-Garcia M."/>
            <person name="Sanchez-Ramirez S."/>
            <person name="Szollosi G.J."/>
            <person name="Szarkandi J.G."/>
            <person name="Papp V."/>
            <person name="Albert L."/>
            <person name="Andreopoulos W."/>
            <person name="Angelini C."/>
            <person name="Antonin V."/>
            <person name="Barry K.W."/>
            <person name="Bougher N.L."/>
            <person name="Buchanan P."/>
            <person name="Buyck B."/>
            <person name="Bense V."/>
            <person name="Catcheside P."/>
            <person name="Chovatia M."/>
            <person name="Cooper J."/>
            <person name="Damon W."/>
            <person name="Desjardin D."/>
            <person name="Finy P."/>
            <person name="Geml J."/>
            <person name="Haridas S."/>
            <person name="Hughes K."/>
            <person name="Justo A."/>
            <person name="Karasinski D."/>
            <person name="Kautmanova I."/>
            <person name="Kiss B."/>
            <person name="Kocsube S."/>
            <person name="Kotiranta H."/>
            <person name="LaButti K.M."/>
            <person name="Lechner B.E."/>
            <person name="Liimatainen K."/>
            <person name="Lipzen A."/>
            <person name="Lukacs Z."/>
            <person name="Mihaltcheva S."/>
            <person name="Morgado L.N."/>
            <person name="Niskanen T."/>
            <person name="Noordeloos M.E."/>
            <person name="Ohm R.A."/>
            <person name="Ortiz-Santana B."/>
            <person name="Ovrebo C."/>
            <person name="Racz N."/>
            <person name="Riley R."/>
            <person name="Savchenko A."/>
            <person name="Shiryaev A."/>
            <person name="Soop K."/>
            <person name="Spirin V."/>
            <person name="Szebenyi C."/>
            <person name="Tomsovsky M."/>
            <person name="Tulloss R.E."/>
            <person name="Uehling J."/>
            <person name="Grigoriev I.V."/>
            <person name="Vagvolgyi C."/>
            <person name="Papp T."/>
            <person name="Martin F.M."/>
            <person name="Miettinen O."/>
            <person name="Hibbett D.S."/>
            <person name="Nagy L.G."/>
        </authorList>
    </citation>
    <scope>NUCLEOTIDE SEQUENCE [LARGE SCALE GENOMIC DNA]</scope>
    <source>
        <strain evidence="1 2">CBS 121175</strain>
    </source>
</reference>
<dbReference type="Gene3D" id="1.10.150.240">
    <property type="entry name" value="Putative phosphatase, domain 2"/>
    <property type="match status" value="1"/>
</dbReference>
<dbReference type="OrthoDB" id="40579at2759"/>
<accession>A0A5C3KXT6</accession>
<dbReference type="EMBL" id="ML210189">
    <property type="protein sequence ID" value="TFK25224.1"/>
    <property type="molecule type" value="Genomic_DNA"/>
</dbReference>
<dbReference type="AlphaFoldDB" id="A0A5C3KXT6"/>
<dbReference type="Pfam" id="PF00702">
    <property type="entry name" value="Hydrolase"/>
    <property type="match status" value="1"/>
</dbReference>
<proteinExistence type="predicted"/>
<organism evidence="1 2">
    <name type="scientific">Coprinopsis marcescibilis</name>
    <name type="common">Agaric fungus</name>
    <name type="synonym">Psathyrella marcescibilis</name>
    <dbReference type="NCBI Taxonomy" id="230819"/>
    <lineage>
        <taxon>Eukaryota</taxon>
        <taxon>Fungi</taxon>
        <taxon>Dikarya</taxon>
        <taxon>Basidiomycota</taxon>
        <taxon>Agaricomycotina</taxon>
        <taxon>Agaricomycetes</taxon>
        <taxon>Agaricomycetidae</taxon>
        <taxon>Agaricales</taxon>
        <taxon>Agaricineae</taxon>
        <taxon>Psathyrellaceae</taxon>
        <taxon>Coprinopsis</taxon>
    </lineage>
</organism>
<dbReference type="Gene3D" id="3.40.50.1000">
    <property type="entry name" value="HAD superfamily/HAD-like"/>
    <property type="match status" value="1"/>
</dbReference>
<dbReference type="InterPro" id="IPR036412">
    <property type="entry name" value="HAD-like_sf"/>
</dbReference>
<keyword evidence="2" id="KW-1185">Reference proteome</keyword>
<dbReference type="Proteomes" id="UP000307440">
    <property type="component" value="Unassembled WGS sequence"/>
</dbReference>
<dbReference type="PANTHER" id="PTHR18901">
    <property type="entry name" value="2-DEOXYGLUCOSE-6-PHOSPHATE PHOSPHATASE 2"/>
    <property type="match status" value="1"/>
</dbReference>
<dbReference type="SUPFAM" id="SSF56784">
    <property type="entry name" value="HAD-like"/>
    <property type="match status" value="1"/>
</dbReference>